<dbReference type="AlphaFoldDB" id="A0A0H3G660"/>
<dbReference type="KEGG" id="zmm:Zmob_0785"/>
<dbReference type="EMBL" id="CP002850">
    <property type="protein sequence ID" value="AEH62625.1"/>
    <property type="molecule type" value="Genomic_DNA"/>
</dbReference>
<dbReference type="RefSeq" id="WP_011240170.1">
    <property type="nucleotide sequence ID" value="NC_017262.1"/>
</dbReference>
<name>A0A0H3G660_ZYMMA</name>
<evidence type="ECO:0000313" key="3">
    <source>
        <dbReference type="Proteomes" id="UP000001494"/>
    </source>
</evidence>
<feature type="domain" description="Putative auto-transporter adhesin head GIN" evidence="1">
    <location>
        <begin position="41"/>
        <end position="244"/>
    </location>
</feature>
<proteinExistence type="predicted"/>
<dbReference type="Gene3D" id="2.160.20.120">
    <property type="match status" value="1"/>
</dbReference>
<dbReference type="Pfam" id="PF10988">
    <property type="entry name" value="DUF2807"/>
    <property type="match status" value="1"/>
</dbReference>
<accession>A0A0H3G660</accession>
<reference evidence="2 3" key="1">
    <citation type="journal article" date="2011" name="J. Bacteriol.">
        <title>Genome sequence of the ethanol-producing Zymomonas mobilis subsp. mobilis lectotype strain ATCC 10988.</title>
        <authorList>
            <person name="Pappas K.M."/>
            <person name="Kouvelis V.N."/>
            <person name="Saunders E."/>
            <person name="Brettin T.S."/>
            <person name="Bruce D."/>
            <person name="Detter C."/>
            <person name="Balakireva M."/>
            <person name="Han C.S."/>
            <person name="Savvakis G."/>
            <person name="Kyrpides N.C."/>
            <person name="Typas M.A."/>
        </authorList>
    </citation>
    <scope>NUCLEOTIDE SEQUENCE [LARGE SCALE GENOMIC DNA]</scope>
    <source>
        <strain evidence="3">ATCC 10988 / DSM 424 / CCUG 17860 / LMG 404 / NCIMB 8938 / NRRL B-806 / ZM1</strain>
    </source>
</reference>
<dbReference type="InterPro" id="IPR021255">
    <property type="entry name" value="DUF2807"/>
</dbReference>
<sequence length="253" mass="27628" precursor="true">MRDRYKIGCCLLFIIAAFAVITVKVWPSFSGRIDQSYHFQPFDTLYLAGIDDAEIILGDDYSVNLQVAPKAVKSLDIEFKNNSLNILYKKNWLNYLDFHKSPVKIRITLPVLKECVSSGAGFVSIEGEVRNPLTVILNGSGKINVSSAIRDNLTAILNGSGAISFSDIHADKVVSDIMGSGQITFAGDSRSATLRLMGSGKMDVSKFQSQTVNLSLMGSGDIEVKPDADMSRWKISKMGSGNIRQQKAIPLKG</sequence>
<evidence type="ECO:0000259" key="1">
    <source>
        <dbReference type="Pfam" id="PF10988"/>
    </source>
</evidence>
<protein>
    <recommendedName>
        <fullName evidence="1">Putative auto-transporter adhesin head GIN domain-containing protein</fullName>
    </recommendedName>
</protein>
<dbReference type="Proteomes" id="UP000001494">
    <property type="component" value="Chromosome"/>
</dbReference>
<dbReference type="HOGENOM" id="CLU_1098184_0_0_5"/>
<dbReference type="OrthoDB" id="7841570at2"/>
<gene>
    <name evidence="2" type="ordered locus">Zmob_0785</name>
</gene>
<evidence type="ECO:0000313" key="2">
    <source>
        <dbReference type="EMBL" id="AEH62625.1"/>
    </source>
</evidence>
<organism evidence="2 3">
    <name type="scientific">Zymomonas mobilis subsp. mobilis (strain ATCC 10988 / DSM 424 / LMG 404 / NCIMB 8938 / NRRL B-806 / ZM1)</name>
    <dbReference type="NCBI Taxonomy" id="555217"/>
    <lineage>
        <taxon>Bacteria</taxon>
        <taxon>Pseudomonadati</taxon>
        <taxon>Pseudomonadota</taxon>
        <taxon>Alphaproteobacteria</taxon>
        <taxon>Sphingomonadales</taxon>
        <taxon>Zymomonadaceae</taxon>
        <taxon>Zymomonas</taxon>
    </lineage>
</organism>